<keyword evidence="2" id="KW-0479">Metal-binding</keyword>
<dbReference type="Proteomes" id="UP000713596">
    <property type="component" value="Unassembled WGS sequence"/>
</dbReference>
<sequence length="278" mass="31871">MEQYKEIAEKLRNADAVLIGASNGLSITEGLHLFADNAAFEELFGDFKHRYGLRCLLHGMAAQWPSEEEKWAFFARMLNHYCVEYKPTQVMADLKALVQDKDYFVVTSNGEGHFQMCGFDPERVYEVEGDWRTMQCSRACHDTLYPALELAEKLVKEEKGGRVPTELVPRCPRCGGPMKIHMEGDAFFVPQTKAIQQYEDFLRRNQDKNIVVLELGIGWRNQLIKGPLMRFVNRHPKATYVTINLGEVYIIPEIQHKSYGLDGYLSDHLSGLRQAYEG</sequence>
<evidence type="ECO:0000256" key="2">
    <source>
        <dbReference type="PROSITE-ProRule" id="PRU00236"/>
    </source>
</evidence>
<comment type="caution">
    <text evidence="4">The sequence shown here is derived from an EMBL/GenBank/DDBJ whole genome shotgun (WGS) entry which is preliminary data.</text>
</comment>
<dbReference type="GO" id="GO:0046872">
    <property type="term" value="F:metal ion binding"/>
    <property type="evidence" value="ECO:0007669"/>
    <property type="project" value="UniProtKB-KW"/>
</dbReference>
<evidence type="ECO:0000256" key="1">
    <source>
        <dbReference type="ARBA" id="ARBA00023027"/>
    </source>
</evidence>
<comment type="caution">
    <text evidence="2">Lacks conserved residue(s) required for the propagation of feature annotation.</text>
</comment>
<dbReference type="PROSITE" id="PS50305">
    <property type="entry name" value="SIRTUIN"/>
    <property type="match status" value="1"/>
</dbReference>
<dbReference type="InterPro" id="IPR029035">
    <property type="entry name" value="DHS-like_NAD/FAD-binding_dom"/>
</dbReference>
<reference evidence="4" key="1">
    <citation type="journal article" date="2021" name="PeerJ">
        <title>Extensive microbial diversity within the chicken gut microbiome revealed by metagenomics and culture.</title>
        <authorList>
            <person name="Gilroy R."/>
            <person name="Ravi A."/>
            <person name="Getino M."/>
            <person name="Pursley I."/>
            <person name="Horton D.L."/>
            <person name="Alikhan N.F."/>
            <person name="Baker D."/>
            <person name="Gharbi K."/>
            <person name="Hall N."/>
            <person name="Watson M."/>
            <person name="Adriaenssens E.M."/>
            <person name="Foster-Nyarko E."/>
            <person name="Jarju S."/>
            <person name="Secka A."/>
            <person name="Antonio M."/>
            <person name="Oren A."/>
            <person name="Chaudhuri R.R."/>
            <person name="La Ragione R."/>
            <person name="Hildebrand F."/>
            <person name="Pallen M.J."/>
        </authorList>
    </citation>
    <scope>NUCLEOTIDE SEQUENCE</scope>
    <source>
        <strain evidence="4">B5_2728</strain>
    </source>
</reference>
<name>A0A948WP18_9FIRM</name>
<dbReference type="InterPro" id="IPR026590">
    <property type="entry name" value="Ssirtuin_cat_dom"/>
</dbReference>
<dbReference type="EMBL" id="JAHLFP010000025">
    <property type="protein sequence ID" value="MBU3805942.1"/>
    <property type="molecule type" value="Genomic_DNA"/>
</dbReference>
<organism evidence="4 5">
    <name type="scientific">Candidatus Allofournierella pullistercoris</name>
    <dbReference type="NCBI Taxonomy" id="2838597"/>
    <lineage>
        <taxon>Bacteria</taxon>
        <taxon>Bacillati</taxon>
        <taxon>Bacillota</taxon>
        <taxon>Clostridia</taxon>
        <taxon>Eubacteriales</taxon>
        <taxon>Oscillospiraceae</taxon>
        <taxon>Allofournierella</taxon>
    </lineage>
</organism>
<keyword evidence="2" id="KW-0862">Zinc</keyword>
<evidence type="ECO:0000313" key="5">
    <source>
        <dbReference type="Proteomes" id="UP000713596"/>
    </source>
</evidence>
<feature type="binding site" evidence="2">
    <location>
        <position position="140"/>
    </location>
    <ligand>
        <name>Zn(2+)</name>
        <dbReference type="ChEBI" id="CHEBI:29105"/>
    </ligand>
</feature>
<evidence type="ECO:0000259" key="3">
    <source>
        <dbReference type="PROSITE" id="PS50305"/>
    </source>
</evidence>
<feature type="binding site" evidence="2">
    <location>
        <position position="174"/>
    </location>
    <ligand>
        <name>Zn(2+)</name>
        <dbReference type="ChEBI" id="CHEBI:29105"/>
    </ligand>
</feature>
<reference evidence="4" key="2">
    <citation type="submission" date="2021-04" db="EMBL/GenBank/DDBJ databases">
        <authorList>
            <person name="Gilroy R."/>
        </authorList>
    </citation>
    <scope>NUCLEOTIDE SEQUENCE</scope>
    <source>
        <strain evidence="4">B5_2728</strain>
    </source>
</reference>
<protein>
    <submittedName>
        <fullName evidence="4">NAD-dependent protein deacetylase, SIR2 family</fullName>
    </submittedName>
</protein>
<gene>
    <name evidence="4" type="ORF">H9882_03510</name>
</gene>
<feature type="binding site" evidence="2">
    <location>
        <position position="136"/>
    </location>
    <ligand>
        <name>Zn(2+)</name>
        <dbReference type="ChEBI" id="CHEBI:29105"/>
    </ligand>
</feature>
<keyword evidence="1" id="KW-0520">NAD</keyword>
<dbReference type="SUPFAM" id="SSF52467">
    <property type="entry name" value="DHS-like NAD/FAD-binding domain"/>
    <property type="match status" value="1"/>
</dbReference>
<proteinExistence type="predicted"/>
<feature type="domain" description="Deacetylase sirtuin-type" evidence="3">
    <location>
        <begin position="1"/>
        <end position="278"/>
    </location>
</feature>
<evidence type="ECO:0000313" key="4">
    <source>
        <dbReference type="EMBL" id="MBU3805942.1"/>
    </source>
</evidence>
<accession>A0A948WP18</accession>
<feature type="binding site" evidence="2">
    <location>
        <position position="171"/>
    </location>
    <ligand>
        <name>Zn(2+)</name>
        <dbReference type="ChEBI" id="CHEBI:29105"/>
    </ligand>
</feature>
<dbReference type="AlphaFoldDB" id="A0A948WP18"/>
<dbReference type="Gene3D" id="3.40.50.1220">
    <property type="entry name" value="TPP-binding domain"/>
    <property type="match status" value="1"/>
</dbReference>